<sequence>MEQLEMDVPSLNGSMESSGFKGLGKGLSSSSSTNHAPKDSSPLGWPLGSEETTTHVTLQDPKKLTTFKSAPMWKENKERRDIEVSEVELMKEKFSRLLLGEDMSGGGRGVCTALAISNAITNLSASVFGELWRLEPLAPERKMMWCREMGWLLSVTDHIVEFSPQWQKCSDGSSTEVMVSTPRSDLHINLPALKKLDALLLDTLDSFTDTEFWYSDKANAAFEANQENIRTSLPRQEEKWWLPTPILHVGGLSDESRKRLQQQREATSQILKAAMAINAQVLSEMEVPDAYIECLPKNGRTSLGELIYRNITSEQFSPDALLASLDLSTEHDVLELANSIEVAIQVWVRKIYCKQVQPMLQDSRITAKSWRSIMKDHVVDTDRRRVLVDRAETLLLTLKLRFPSLPQTSLDTSKIQFNRDVGQSILESYSRVLESLAFNILSRIDDVLHADQSSAISFPSPPPVHNCVSTLKNDFAPAFDNPLFDMTPVWHAVAAPAVNPPVKASAIIQTSEIILPASSAGNTLADYMKFEALTMKSHVNDACATLQKPSPMEMNNWSHARNVEIGKALHSPLGRD</sequence>
<proteinExistence type="predicted"/>
<evidence type="ECO:0000313" key="2">
    <source>
        <dbReference type="Proteomes" id="UP001162992"/>
    </source>
</evidence>
<dbReference type="Proteomes" id="UP001162992">
    <property type="component" value="Chromosome 3"/>
</dbReference>
<reference evidence="2" key="1">
    <citation type="journal article" date="2024" name="Proc. Natl. Acad. Sci. U.S.A.">
        <title>Extraordinary preservation of gene collinearity over three hundred million years revealed in homosporous lycophytes.</title>
        <authorList>
            <person name="Li C."/>
            <person name="Wickell D."/>
            <person name="Kuo L.Y."/>
            <person name="Chen X."/>
            <person name="Nie B."/>
            <person name="Liao X."/>
            <person name="Peng D."/>
            <person name="Ji J."/>
            <person name="Jenkins J."/>
            <person name="Williams M."/>
            <person name="Shu S."/>
            <person name="Plott C."/>
            <person name="Barry K."/>
            <person name="Rajasekar S."/>
            <person name="Grimwood J."/>
            <person name="Han X."/>
            <person name="Sun S."/>
            <person name="Hou Z."/>
            <person name="He W."/>
            <person name="Dai G."/>
            <person name="Sun C."/>
            <person name="Schmutz J."/>
            <person name="Leebens-Mack J.H."/>
            <person name="Li F.W."/>
            <person name="Wang L."/>
        </authorList>
    </citation>
    <scope>NUCLEOTIDE SEQUENCE [LARGE SCALE GENOMIC DNA]</scope>
    <source>
        <strain evidence="2">cv. PW_Plant_1</strain>
    </source>
</reference>
<gene>
    <name evidence="1" type="ORF">O6H91_03G066300</name>
</gene>
<evidence type="ECO:0000313" key="1">
    <source>
        <dbReference type="EMBL" id="KAJ7562364.1"/>
    </source>
</evidence>
<comment type="caution">
    <text evidence="1">The sequence shown here is derived from an EMBL/GenBank/DDBJ whole genome shotgun (WGS) entry which is preliminary data.</text>
</comment>
<name>A0ACC2E719_DIPCM</name>
<dbReference type="EMBL" id="CM055094">
    <property type="protein sequence ID" value="KAJ7562364.1"/>
    <property type="molecule type" value="Genomic_DNA"/>
</dbReference>
<protein>
    <submittedName>
        <fullName evidence="1">Uncharacterized protein</fullName>
    </submittedName>
</protein>
<keyword evidence="2" id="KW-1185">Reference proteome</keyword>
<accession>A0ACC2E719</accession>
<organism evidence="1 2">
    <name type="scientific">Diphasiastrum complanatum</name>
    <name type="common">Issler's clubmoss</name>
    <name type="synonym">Lycopodium complanatum</name>
    <dbReference type="NCBI Taxonomy" id="34168"/>
    <lineage>
        <taxon>Eukaryota</taxon>
        <taxon>Viridiplantae</taxon>
        <taxon>Streptophyta</taxon>
        <taxon>Embryophyta</taxon>
        <taxon>Tracheophyta</taxon>
        <taxon>Lycopodiopsida</taxon>
        <taxon>Lycopodiales</taxon>
        <taxon>Lycopodiaceae</taxon>
        <taxon>Lycopodioideae</taxon>
        <taxon>Diphasiastrum</taxon>
    </lineage>
</organism>